<evidence type="ECO:0000313" key="2">
    <source>
        <dbReference type="Proteomes" id="UP000029067"/>
    </source>
</evidence>
<dbReference type="EMBL" id="JGYV01000001">
    <property type="protein sequence ID" value="KFI65917.1"/>
    <property type="molecule type" value="Genomic_DNA"/>
</dbReference>
<organism evidence="1 2">
    <name type="scientific">Bifidobacterium cuniculi</name>
    <dbReference type="NCBI Taxonomy" id="1688"/>
    <lineage>
        <taxon>Bacteria</taxon>
        <taxon>Bacillati</taxon>
        <taxon>Actinomycetota</taxon>
        <taxon>Actinomycetes</taxon>
        <taxon>Bifidobacteriales</taxon>
        <taxon>Bifidobacteriaceae</taxon>
        <taxon>Bifidobacterium</taxon>
    </lineage>
</organism>
<keyword evidence="2" id="KW-1185">Reference proteome</keyword>
<evidence type="ECO:0000313" key="1">
    <source>
        <dbReference type="EMBL" id="KFI65917.1"/>
    </source>
</evidence>
<protein>
    <submittedName>
        <fullName evidence="1">Uncharacterized protein</fullName>
    </submittedName>
</protein>
<accession>A0A087B4G7</accession>
<name>A0A087B4G7_9BIFI</name>
<comment type="caution">
    <text evidence="1">The sequence shown here is derived from an EMBL/GenBank/DDBJ whole genome shotgun (WGS) entry which is preliminary data.</text>
</comment>
<dbReference type="AlphaFoldDB" id="A0A087B4G7"/>
<dbReference type="STRING" id="1688.BCUN_0416"/>
<dbReference type="Proteomes" id="UP000029067">
    <property type="component" value="Unassembled WGS sequence"/>
</dbReference>
<reference evidence="1 2" key="1">
    <citation type="submission" date="2014-03" db="EMBL/GenBank/DDBJ databases">
        <title>Genomics of Bifidobacteria.</title>
        <authorList>
            <person name="Ventura M."/>
            <person name="Milani C."/>
            <person name="Lugli G.A."/>
        </authorList>
    </citation>
    <scope>NUCLEOTIDE SEQUENCE [LARGE SCALE GENOMIC DNA]</scope>
    <source>
        <strain evidence="1 2">LMG 10738</strain>
    </source>
</reference>
<sequence>MSNLQATLLISLLLLIEIGICIYVSHCERDIANLTSRLEGDEQTDTATMLTVRWPDEYGTHWRTSIHPHELADLIREQPSLAGAIREGAAHVSIHPTTEGTLQ</sequence>
<proteinExistence type="predicted"/>
<gene>
    <name evidence="1" type="ORF">BCUN_0416</name>
</gene>
<dbReference type="RefSeq" id="WP_033516285.1">
    <property type="nucleotide sequence ID" value="NZ_JGYV01000001.1"/>
</dbReference>